<feature type="region of interest" description="Disordered" evidence="7">
    <location>
        <begin position="219"/>
        <end position="240"/>
    </location>
</feature>
<dbReference type="InterPro" id="IPR036236">
    <property type="entry name" value="Znf_C2H2_sf"/>
</dbReference>
<dbReference type="InterPro" id="IPR050826">
    <property type="entry name" value="Krueppel_C2H2_ZnFinger"/>
</dbReference>
<feature type="domain" description="C2H2-type" evidence="9">
    <location>
        <begin position="448"/>
        <end position="480"/>
    </location>
</feature>
<evidence type="ECO:0000256" key="6">
    <source>
        <dbReference type="PROSITE-ProRule" id="PRU00042"/>
    </source>
</evidence>
<dbReference type="SUPFAM" id="SSF57667">
    <property type="entry name" value="beta-beta-alpha zinc fingers"/>
    <property type="match status" value="3"/>
</dbReference>
<accession>A0A7I4K8J2</accession>
<reference evidence="10" key="1">
    <citation type="journal article" date="2007" name="Science">
        <title>Draft genome of the filarial nematode parasite Brugia malayi.</title>
        <authorList>
            <person name="Ghedin E."/>
            <person name="Wang S."/>
            <person name="Spiro D."/>
            <person name="Caler E."/>
            <person name="Zhao Q."/>
            <person name="Crabtree J."/>
            <person name="Allen J.E."/>
            <person name="Delcher A.L."/>
            <person name="Guiliano D.B."/>
            <person name="Miranda-Saavedra D."/>
            <person name="Angiuoli S.V."/>
            <person name="Creasy T."/>
            <person name="Amedeo P."/>
            <person name="Haas B."/>
            <person name="El-Sayed N.M."/>
            <person name="Wortman J.R."/>
            <person name="Feldblyum T."/>
            <person name="Tallon L."/>
            <person name="Schatz M."/>
            <person name="Shumway M."/>
            <person name="Koo H."/>
            <person name="Salzberg S.L."/>
            <person name="Schobel S."/>
            <person name="Pertea M."/>
            <person name="Pop M."/>
            <person name="White O."/>
            <person name="Barton G.J."/>
            <person name="Carlow C.K."/>
            <person name="Crawford M.J."/>
            <person name="Daub J."/>
            <person name="Dimmic M.W."/>
            <person name="Estes C.F."/>
            <person name="Foster J.M."/>
            <person name="Ganatra M."/>
            <person name="Gregory W.F."/>
            <person name="Johnson N.M."/>
            <person name="Jin J."/>
            <person name="Komuniecki R."/>
            <person name="Korf I."/>
            <person name="Kumar S."/>
            <person name="Laney S."/>
            <person name="Li B.W."/>
            <person name="Li W."/>
            <person name="Lindblom T.H."/>
            <person name="Lustigman S."/>
            <person name="Ma D."/>
            <person name="Maina C.V."/>
            <person name="Martin D.M."/>
            <person name="McCarter J.P."/>
            <person name="McReynolds L."/>
            <person name="Mitreva M."/>
            <person name="Nutman T.B."/>
            <person name="Parkinson J."/>
            <person name="Peregrin-Alvarez J.M."/>
            <person name="Poole C."/>
            <person name="Ren Q."/>
            <person name="Saunders L."/>
            <person name="Sluder A.E."/>
            <person name="Smith K."/>
            <person name="Stanke M."/>
            <person name="Unnasch T.R."/>
            <person name="Ware J."/>
            <person name="Wei A.D."/>
            <person name="Weil G."/>
            <person name="Williams D.J."/>
            <person name="Zhang Y."/>
            <person name="Williams S.A."/>
            <person name="Fraser-Liggett C."/>
            <person name="Slatko B."/>
            <person name="Blaxter M.L."/>
            <person name="Scott A.L."/>
        </authorList>
    </citation>
    <scope>NUCLEOTIDE SEQUENCE</scope>
    <source>
        <strain evidence="10">FR3</strain>
    </source>
</reference>
<dbReference type="PROSITE" id="PS50157">
    <property type="entry name" value="ZINC_FINGER_C2H2_2"/>
    <property type="match status" value="6"/>
</dbReference>
<evidence type="ECO:0000256" key="4">
    <source>
        <dbReference type="ARBA" id="ARBA00022833"/>
    </source>
</evidence>
<feature type="region of interest" description="Disordered" evidence="7">
    <location>
        <begin position="300"/>
        <end position="321"/>
    </location>
</feature>
<evidence type="ECO:0000256" key="8">
    <source>
        <dbReference type="SAM" id="SignalP"/>
    </source>
</evidence>
<feature type="region of interest" description="Disordered" evidence="7">
    <location>
        <begin position="139"/>
        <end position="159"/>
    </location>
</feature>
<dbReference type="InParanoid" id="A0A7I4K8J2"/>
<dbReference type="InterPro" id="IPR013087">
    <property type="entry name" value="Znf_C2H2_type"/>
</dbReference>
<keyword evidence="3 6" id="KW-0863">Zinc-finger</keyword>
<keyword evidence="5" id="KW-0539">Nucleus</keyword>
<organism evidence="10 11">
    <name type="scientific">Brugia malayi</name>
    <name type="common">Filarial nematode worm</name>
    <dbReference type="NCBI Taxonomy" id="6279"/>
    <lineage>
        <taxon>Eukaryota</taxon>
        <taxon>Metazoa</taxon>
        <taxon>Ecdysozoa</taxon>
        <taxon>Nematoda</taxon>
        <taxon>Chromadorea</taxon>
        <taxon>Rhabditida</taxon>
        <taxon>Spirurina</taxon>
        <taxon>Spiruromorpha</taxon>
        <taxon>Filarioidea</taxon>
        <taxon>Onchocercidae</taxon>
        <taxon>Brugia</taxon>
    </lineage>
</organism>
<feature type="compositionally biased region" description="Polar residues" evidence="7">
    <location>
        <begin position="222"/>
        <end position="240"/>
    </location>
</feature>
<dbReference type="WBParaSite" id="Bm17078b.1">
    <property type="protein sequence ID" value="Bm17078b.1"/>
    <property type="gene ID" value="WBGene00268222"/>
</dbReference>
<protein>
    <submittedName>
        <fullName evidence="11">C2H2-type domain-containing protein</fullName>
    </submittedName>
</protein>
<reference evidence="11" key="2">
    <citation type="submission" date="2020-12" db="UniProtKB">
        <authorList>
            <consortium name="WormBaseParasite"/>
        </authorList>
    </citation>
    <scope>IDENTIFICATION</scope>
</reference>
<dbReference type="Proteomes" id="UP000006672">
    <property type="component" value="Unassembled WGS sequence"/>
</dbReference>
<feature type="signal peptide" evidence="8">
    <location>
        <begin position="1"/>
        <end position="26"/>
    </location>
</feature>
<dbReference type="GO" id="GO:0008270">
    <property type="term" value="F:zinc ion binding"/>
    <property type="evidence" value="ECO:0007669"/>
    <property type="project" value="UniProtKB-KW"/>
</dbReference>
<feature type="chain" id="PRO_5029897455" evidence="8">
    <location>
        <begin position="27"/>
        <end position="653"/>
    </location>
</feature>
<proteinExistence type="predicted"/>
<feature type="compositionally biased region" description="Basic and acidic residues" evidence="7">
    <location>
        <begin position="372"/>
        <end position="382"/>
    </location>
</feature>
<feature type="domain" description="C2H2-type" evidence="9">
    <location>
        <begin position="420"/>
        <end position="449"/>
    </location>
</feature>
<keyword evidence="2" id="KW-0677">Repeat</keyword>
<dbReference type="Pfam" id="PF00096">
    <property type="entry name" value="zf-C2H2"/>
    <property type="match status" value="3"/>
</dbReference>
<feature type="compositionally biased region" description="Polar residues" evidence="7">
    <location>
        <begin position="303"/>
        <end position="321"/>
    </location>
</feature>
<keyword evidence="10" id="KW-1185">Reference proteome</keyword>
<gene>
    <name evidence="11" type="primary">Bm17078</name>
</gene>
<dbReference type="Gene3D" id="3.30.160.60">
    <property type="entry name" value="Classic Zinc Finger"/>
    <property type="match status" value="3"/>
</dbReference>
<evidence type="ECO:0000256" key="2">
    <source>
        <dbReference type="ARBA" id="ARBA00022737"/>
    </source>
</evidence>
<sequence>MFFTVSITPIIWFNLLLCIASDKNETFYPPNFGAADEIITNNTYSGVSDSFDYNNFEPLFSSEFLFDPSQFIDFAQVSGIEDISSKESNSETDLFTITPHPGFISPSYDDFIVHTNLESSLASNLDSLWRDANGELKTNDDKARYPSIRDTQSGTSSPLNVDTDDIITYMHLPGSQQNVVPIYFHQLTLSSDGTSGQHGNAELINMDNKHFSDNLNVPKYRGNTNEGSETNAQSGTSSPLNVDTNDIITYMHLPGSQQNVVPIYFHQLTLSSDGTSGQHGNAELINMDNKHFSDNLNVPKYRGNTNEGSETNAQSGTSSPLNVDTNDIITYMHLPGSQQNVVPIYFHQLTLSSDDTSGQHGNAEESNIDNTSMKDQKQVNEGSKTDNRKYICYYPGCTVIATNYNEYITHRKTHGQPLIYECKVPGCGRTFNHRTSFCSHIQTHQPKHQCKNCGKLFCRKNILQKHNKHCGTLLHERSYECVYRGCTMVTKDYNEYIAHRKAHGQPFIYECKVPGCGRTFDRKPSFYNHKQTHEYHHQCKCCGKFFSTKNGLQKHKKNCPTKFHKRGYECLYSGCAVISKSFNDNLKHKRTHNGPFIYECKVSGCGRTFNHESSLRDHKQTHEPRCQCEGCGKFFYRMSVLKLHKKSCSRAPR</sequence>
<keyword evidence="8" id="KW-0732">Signal</keyword>
<dbReference type="PANTHER" id="PTHR24377">
    <property type="entry name" value="IP01015P-RELATED"/>
    <property type="match status" value="1"/>
</dbReference>
<feature type="domain" description="C2H2-type" evidence="9">
    <location>
        <begin position="598"/>
        <end position="622"/>
    </location>
</feature>
<keyword evidence="1" id="KW-0479">Metal-binding</keyword>
<evidence type="ECO:0000256" key="1">
    <source>
        <dbReference type="ARBA" id="ARBA00022723"/>
    </source>
</evidence>
<evidence type="ECO:0000259" key="9">
    <source>
        <dbReference type="PROSITE" id="PS50157"/>
    </source>
</evidence>
<evidence type="ECO:0000313" key="11">
    <source>
        <dbReference type="WBParaSite" id="Bm17078b.1"/>
    </source>
</evidence>
<dbReference type="SMART" id="SM00355">
    <property type="entry name" value="ZnF_C2H2"/>
    <property type="match status" value="9"/>
</dbReference>
<evidence type="ECO:0000313" key="10">
    <source>
        <dbReference type="Proteomes" id="UP000006672"/>
    </source>
</evidence>
<feature type="domain" description="C2H2-type" evidence="9">
    <location>
        <begin position="537"/>
        <end position="569"/>
    </location>
</feature>
<feature type="compositionally biased region" description="Polar residues" evidence="7">
    <location>
        <begin position="149"/>
        <end position="159"/>
    </location>
</feature>
<dbReference type="PROSITE" id="PS00028">
    <property type="entry name" value="ZINC_FINGER_C2H2_1"/>
    <property type="match status" value="3"/>
</dbReference>
<feature type="region of interest" description="Disordered" evidence="7">
    <location>
        <begin position="353"/>
        <end position="382"/>
    </location>
</feature>
<evidence type="ECO:0000256" key="5">
    <source>
        <dbReference type="ARBA" id="ARBA00023242"/>
    </source>
</evidence>
<feature type="domain" description="C2H2-type" evidence="9">
    <location>
        <begin position="626"/>
        <end position="653"/>
    </location>
</feature>
<evidence type="ECO:0000256" key="7">
    <source>
        <dbReference type="SAM" id="MobiDB-lite"/>
    </source>
</evidence>
<keyword evidence="4" id="KW-0862">Zinc</keyword>
<evidence type="ECO:0000256" key="3">
    <source>
        <dbReference type="ARBA" id="ARBA00022771"/>
    </source>
</evidence>
<feature type="compositionally biased region" description="Polar residues" evidence="7">
    <location>
        <begin position="353"/>
        <end position="371"/>
    </location>
</feature>
<name>A0A7I4K8J2_BRUMA</name>
<dbReference type="AlphaFoldDB" id="A0A7I4K8J2"/>
<feature type="domain" description="C2H2-type" evidence="9">
    <location>
        <begin position="509"/>
        <end position="538"/>
    </location>
</feature>